<sequence length="260" mass="29475">MSTLSSENLILLNNVCKDFDTPKGKITVLQHINLTVNKGEKVCIVGPSGCGKTTILNMIAGFLQPSSGEVSINGKKVVKPGPDRTVVFQKDSVFPWLTVRKNLEYGPKVRGLPRSEWESKIDFYLEKVKLTEFADRYPKELSGGMRKRVDIARAYINSPEILLMDEPFGPLDVMTKEVMQKDLLDLTREENKSIIFITHDIEEAVFLGDRVIVMTARPAKIHSDIKIPFPKDRDPSLKMEPEFQRLRKQIDGIFKGVEQE</sequence>
<feature type="domain" description="ABC transporter" evidence="5">
    <location>
        <begin position="10"/>
        <end position="241"/>
    </location>
</feature>
<dbReference type="Proteomes" id="UP000247978">
    <property type="component" value="Unassembled WGS sequence"/>
</dbReference>
<dbReference type="Gene3D" id="3.40.50.300">
    <property type="entry name" value="P-loop containing nucleotide triphosphate hydrolases"/>
    <property type="match status" value="1"/>
</dbReference>
<dbReference type="PROSITE" id="PS50893">
    <property type="entry name" value="ABC_TRANSPORTER_2"/>
    <property type="match status" value="1"/>
</dbReference>
<evidence type="ECO:0000256" key="1">
    <source>
        <dbReference type="ARBA" id="ARBA00022448"/>
    </source>
</evidence>
<dbReference type="InterPro" id="IPR017871">
    <property type="entry name" value="ABC_transporter-like_CS"/>
</dbReference>
<keyword evidence="2" id="KW-0547">Nucleotide-binding</keyword>
<evidence type="ECO:0000313" key="7">
    <source>
        <dbReference type="Proteomes" id="UP000247978"/>
    </source>
</evidence>
<dbReference type="PROSITE" id="PS00211">
    <property type="entry name" value="ABC_TRANSPORTER_1"/>
    <property type="match status" value="1"/>
</dbReference>
<dbReference type="PANTHER" id="PTHR42788">
    <property type="entry name" value="TAURINE IMPORT ATP-BINDING PROTEIN-RELATED"/>
    <property type="match status" value="1"/>
</dbReference>
<evidence type="ECO:0000256" key="3">
    <source>
        <dbReference type="ARBA" id="ARBA00022840"/>
    </source>
</evidence>
<accession>A0A2V3VWD8</accession>
<dbReference type="InterPro" id="IPR050166">
    <property type="entry name" value="ABC_transporter_ATP-bind"/>
</dbReference>
<evidence type="ECO:0000256" key="2">
    <source>
        <dbReference type="ARBA" id="ARBA00022741"/>
    </source>
</evidence>
<keyword evidence="1" id="KW-0813">Transport</keyword>
<keyword evidence="4" id="KW-1278">Translocase</keyword>
<comment type="caution">
    <text evidence="6">The sequence shown here is derived from an EMBL/GenBank/DDBJ whole genome shotgun (WGS) entry which is preliminary data.</text>
</comment>
<dbReference type="PANTHER" id="PTHR42788:SF13">
    <property type="entry name" value="ALIPHATIC SULFONATES IMPORT ATP-BINDING PROTEIN SSUB"/>
    <property type="match status" value="1"/>
</dbReference>
<dbReference type="InterPro" id="IPR027417">
    <property type="entry name" value="P-loop_NTPase"/>
</dbReference>
<name>A0A2V3VWD8_9BACI</name>
<evidence type="ECO:0000256" key="4">
    <source>
        <dbReference type="ARBA" id="ARBA00022967"/>
    </source>
</evidence>
<dbReference type="InterPro" id="IPR003439">
    <property type="entry name" value="ABC_transporter-like_ATP-bd"/>
</dbReference>
<dbReference type="CDD" id="cd03293">
    <property type="entry name" value="ABC_NrtD_SsuB_transporters"/>
    <property type="match status" value="1"/>
</dbReference>
<evidence type="ECO:0000259" key="5">
    <source>
        <dbReference type="PROSITE" id="PS50893"/>
    </source>
</evidence>
<dbReference type="EMBL" id="QJJQ01000009">
    <property type="protein sequence ID" value="PXW85880.1"/>
    <property type="molecule type" value="Genomic_DNA"/>
</dbReference>
<keyword evidence="3 6" id="KW-0067">ATP-binding</keyword>
<dbReference type="GO" id="GO:0005524">
    <property type="term" value="F:ATP binding"/>
    <property type="evidence" value="ECO:0007669"/>
    <property type="project" value="UniProtKB-KW"/>
</dbReference>
<dbReference type="Pfam" id="PF00005">
    <property type="entry name" value="ABC_tran"/>
    <property type="match status" value="1"/>
</dbReference>
<proteinExistence type="predicted"/>
<dbReference type="RefSeq" id="WP_244916509.1">
    <property type="nucleotide sequence ID" value="NZ_JBHUHB010000001.1"/>
</dbReference>
<gene>
    <name evidence="6" type="ORF">DFR56_10942</name>
</gene>
<dbReference type="SMART" id="SM00382">
    <property type="entry name" value="AAA"/>
    <property type="match status" value="1"/>
</dbReference>
<dbReference type="AlphaFoldDB" id="A0A2V3VWD8"/>
<reference evidence="6 7" key="1">
    <citation type="submission" date="2018-05" db="EMBL/GenBank/DDBJ databases">
        <title>Genomic Encyclopedia of Type Strains, Phase IV (KMG-IV): sequencing the most valuable type-strain genomes for metagenomic binning, comparative biology and taxonomic classification.</title>
        <authorList>
            <person name="Goeker M."/>
        </authorList>
    </citation>
    <scope>NUCLEOTIDE SEQUENCE [LARGE SCALE GENOMIC DNA]</scope>
    <source>
        <strain evidence="6 7">DSM 28556</strain>
    </source>
</reference>
<protein>
    <submittedName>
        <fullName evidence="6">NitT/TauT family transport system ATP-binding protein/taurine transport system ATP-binding protein</fullName>
    </submittedName>
</protein>
<organism evidence="6 7">
    <name type="scientific">Pseudogracilibacillus auburnensis</name>
    <dbReference type="NCBI Taxonomy" id="1494959"/>
    <lineage>
        <taxon>Bacteria</taxon>
        <taxon>Bacillati</taxon>
        <taxon>Bacillota</taxon>
        <taxon>Bacilli</taxon>
        <taxon>Bacillales</taxon>
        <taxon>Bacillaceae</taxon>
        <taxon>Pseudogracilibacillus</taxon>
    </lineage>
</organism>
<dbReference type="GO" id="GO:0016887">
    <property type="term" value="F:ATP hydrolysis activity"/>
    <property type="evidence" value="ECO:0007669"/>
    <property type="project" value="InterPro"/>
</dbReference>
<dbReference type="SUPFAM" id="SSF52540">
    <property type="entry name" value="P-loop containing nucleoside triphosphate hydrolases"/>
    <property type="match status" value="1"/>
</dbReference>
<keyword evidence="7" id="KW-1185">Reference proteome</keyword>
<dbReference type="InterPro" id="IPR003593">
    <property type="entry name" value="AAA+_ATPase"/>
</dbReference>
<evidence type="ECO:0000313" key="6">
    <source>
        <dbReference type="EMBL" id="PXW85880.1"/>
    </source>
</evidence>